<dbReference type="InParanoid" id="A0A1X7VWL9"/>
<proteinExistence type="predicted"/>
<evidence type="ECO:0000313" key="1">
    <source>
        <dbReference type="EnsemblMetazoa" id="Aqu2.1.44518_001"/>
    </source>
</evidence>
<dbReference type="EnsemblMetazoa" id="Aqu2.1.44518_001">
    <property type="protein sequence ID" value="Aqu2.1.44518_001"/>
    <property type="gene ID" value="Aqu2.1.44518"/>
</dbReference>
<sequence length="300" mass="34251">MDYTQIDITAKVFKVCPARAVSTGLLQEGNVHIAVTFQRYKETWKEYVDLDDSSEVSSMEKLKVIVTPLMVTPTNTDVVPSTINDSPIIDLPTKRHRIIFADDDAEEFVSDTTTKKMRVQKTDDDNIPLADPFPLPKRYRPEVEKALKEGKMRMSTRSLFLSAVASAIFACKMYSTREDYNCVGCTIVNKYPFLRAPSGAGSPHAAIVVQLINHFKEFRREKSHNTLPDATSSKRKQTDVAKKQPGDYLVIFSVKIEEGEDEFFFQQHQKRWKAEHKKCQPNDSLVDDLMTRSFGMQRKD</sequence>
<organism evidence="1">
    <name type="scientific">Amphimedon queenslandica</name>
    <name type="common">Sponge</name>
    <dbReference type="NCBI Taxonomy" id="400682"/>
    <lineage>
        <taxon>Eukaryota</taxon>
        <taxon>Metazoa</taxon>
        <taxon>Porifera</taxon>
        <taxon>Demospongiae</taxon>
        <taxon>Heteroscleromorpha</taxon>
        <taxon>Haplosclerida</taxon>
        <taxon>Niphatidae</taxon>
        <taxon>Amphimedon</taxon>
    </lineage>
</organism>
<accession>A0A1X7VWL9</accession>
<reference evidence="1" key="1">
    <citation type="submission" date="2017-05" db="UniProtKB">
        <authorList>
            <consortium name="EnsemblMetazoa"/>
        </authorList>
    </citation>
    <scope>IDENTIFICATION</scope>
</reference>
<dbReference type="AlphaFoldDB" id="A0A1X7VWL9"/>
<name>A0A1X7VWL9_AMPQE</name>
<dbReference type="OrthoDB" id="6367956at2759"/>
<protein>
    <submittedName>
        <fullName evidence="1">Uncharacterized protein</fullName>
    </submittedName>
</protein>